<evidence type="ECO:0000256" key="1">
    <source>
        <dbReference type="ARBA" id="ARBA00006484"/>
    </source>
</evidence>
<dbReference type="Pfam" id="PF13561">
    <property type="entry name" value="adh_short_C2"/>
    <property type="match status" value="1"/>
</dbReference>
<dbReference type="CDD" id="cd05233">
    <property type="entry name" value="SDR_c"/>
    <property type="match status" value="1"/>
</dbReference>
<dbReference type="InterPro" id="IPR057326">
    <property type="entry name" value="KR_dom"/>
</dbReference>
<gene>
    <name evidence="4" type="ORF">SADO_11984</name>
</gene>
<evidence type="ECO:0000313" key="4">
    <source>
        <dbReference type="EMBL" id="MES1929973.1"/>
    </source>
</evidence>
<feature type="domain" description="Ketoreductase" evidence="3">
    <location>
        <begin position="3"/>
        <end position="180"/>
    </location>
</feature>
<evidence type="ECO:0000259" key="3">
    <source>
        <dbReference type="SMART" id="SM00822"/>
    </source>
</evidence>
<keyword evidence="5" id="KW-1185">Reference proteome</keyword>
<sequence>MALVTGAGGGLGTGFATALAEAGAKVVLCGRRQAPLDDVAETIKKAGGEAAVVTMDVSDAGSVAAGFDSAESAFGTVDVVVCNAGVAAASFAMDMEEADWLKTIEVNLNGCWRVAVECGRRLRAAEKPGSVINISSILGHRVAAAVAPYAASKGALEQLTRSLALEWARYGIRVNAIAPGYIATDLNRDFFETEPGKKMIKRIPQKHLGDVDDLVGALLLLASDAGRYMTGSTIAVDGGHLQSSL</sequence>
<comment type="similarity">
    <text evidence="1">Belongs to the short-chain dehydrogenases/reductases (SDR) family.</text>
</comment>
<name>A0ABV2B285_9GAMM</name>
<organism evidence="4 5">
    <name type="scientific">Salinisphaera dokdonensis CL-ES53</name>
    <dbReference type="NCBI Taxonomy" id="1304272"/>
    <lineage>
        <taxon>Bacteria</taxon>
        <taxon>Pseudomonadati</taxon>
        <taxon>Pseudomonadota</taxon>
        <taxon>Gammaproteobacteria</taxon>
        <taxon>Salinisphaerales</taxon>
        <taxon>Salinisphaeraceae</taxon>
        <taxon>Salinisphaera</taxon>
    </lineage>
</organism>
<dbReference type="PRINTS" id="PR00081">
    <property type="entry name" value="GDHRDH"/>
</dbReference>
<dbReference type="InterPro" id="IPR020904">
    <property type="entry name" value="Sc_DH/Rdtase_CS"/>
</dbReference>
<evidence type="ECO:0000256" key="2">
    <source>
        <dbReference type="ARBA" id="ARBA00023002"/>
    </source>
</evidence>
<evidence type="ECO:0000313" key="5">
    <source>
        <dbReference type="Proteomes" id="UP001460888"/>
    </source>
</evidence>
<dbReference type="EMBL" id="APND01000003">
    <property type="protein sequence ID" value="MES1929973.1"/>
    <property type="molecule type" value="Genomic_DNA"/>
</dbReference>
<reference evidence="4 5" key="1">
    <citation type="submission" date="2013-03" db="EMBL/GenBank/DDBJ databases">
        <title>Salinisphaera dokdonensis CL-ES53 Genome Sequencing.</title>
        <authorList>
            <person name="Li C."/>
            <person name="Lai Q."/>
            <person name="Shao Z."/>
        </authorList>
    </citation>
    <scope>NUCLEOTIDE SEQUENCE [LARGE SCALE GENOMIC DNA]</scope>
    <source>
        <strain evidence="4 5">CL-ES53</strain>
    </source>
</reference>
<comment type="caution">
    <text evidence="4">The sequence shown here is derived from an EMBL/GenBank/DDBJ whole genome shotgun (WGS) entry which is preliminary data.</text>
</comment>
<dbReference type="PANTHER" id="PTHR42760">
    <property type="entry name" value="SHORT-CHAIN DEHYDROGENASES/REDUCTASES FAMILY MEMBER"/>
    <property type="match status" value="1"/>
</dbReference>
<dbReference type="Proteomes" id="UP001460888">
    <property type="component" value="Unassembled WGS sequence"/>
</dbReference>
<keyword evidence="2" id="KW-0560">Oxidoreductase</keyword>
<dbReference type="PROSITE" id="PS00061">
    <property type="entry name" value="ADH_SHORT"/>
    <property type="match status" value="1"/>
</dbReference>
<dbReference type="PRINTS" id="PR00080">
    <property type="entry name" value="SDRFAMILY"/>
</dbReference>
<dbReference type="PANTHER" id="PTHR42760:SF133">
    <property type="entry name" value="3-OXOACYL-[ACYL-CARRIER-PROTEIN] REDUCTASE"/>
    <property type="match status" value="1"/>
</dbReference>
<dbReference type="SMART" id="SM00822">
    <property type="entry name" value="PKS_KR"/>
    <property type="match status" value="1"/>
</dbReference>
<accession>A0ABV2B285</accession>
<dbReference type="InterPro" id="IPR002347">
    <property type="entry name" value="SDR_fam"/>
</dbReference>
<proteinExistence type="inferred from homology"/>
<dbReference type="SUPFAM" id="SSF51735">
    <property type="entry name" value="NAD(P)-binding Rossmann-fold domains"/>
    <property type="match status" value="1"/>
</dbReference>
<dbReference type="Gene3D" id="3.40.50.720">
    <property type="entry name" value="NAD(P)-binding Rossmann-like Domain"/>
    <property type="match status" value="1"/>
</dbReference>
<protein>
    <submittedName>
        <fullName evidence="4">Short-chain dehydrogenase/reductase SDR</fullName>
    </submittedName>
</protein>
<dbReference type="InterPro" id="IPR036291">
    <property type="entry name" value="NAD(P)-bd_dom_sf"/>
</dbReference>